<reference evidence="1 2" key="1">
    <citation type="submission" date="2018-06" db="EMBL/GenBank/DDBJ databases">
        <title>Comparative genomics of downy mildews reveals potential adaptations to biotrophy.</title>
        <authorList>
            <person name="Fletcher K."/>
            <person name="Klosterman S.J."/>
            <person name="Derevnina L."/>
            <person name="Martin F."/>
            <person name="Koike S."/>
            <person name="Reyes Chin-Wo S."/>
            <person name="Mou B."/>
            <person name="Michelmore R."/>
        </authorList>
    </citation>
    <scope>NUCLEOTIDE SEQUENCE [LARGE SCALE GENOMIC DNA]</scope>
    <source>
        <strain evidence="1 2">R14</strain>
    </source>
</reference>
<keyword evidence="2" id="KW-1185">Reference proteome</keyword>
<evidence type="ECO:0000313" key="2">
    <source>
        <dbReference type="Proteomes" id="UP000282087"/>
    </source>
</evidence>
<proteinExistence type="predicted"/>
<dbReference type="AlphaFoldDB" id="A0A3M6VS67"/>
<dbReference type="EMBL" id="QLLG01000071">
    <property type="protein sequence ID" value="RMX68416.1"/>
    <property type="molecule type" value="Genomic_DNA"/>
</dbReference>
<name>A0A3M6VS67_9STRA</name>
<evidence type="ECO:0000313" key="1">
    <source>
        <dbReference type="EMBL" id="RMX68416.1"/>
    </source>
</evidence>
<dbReference type="Proteomes" id="UP000282087">
    <property type="component" value="Unassembled WGS sequence"/>
</dbReference>
<sequence>MEPTSSLNWPYFCVVDLVNSPKLSALEAPVVLVVSWLERQLERVPKDLYPNTMKKETLDVQHVEYYRAIAGKSP</sequence>
<comment type="caution">
    <text evidence="1">The sequence shown here is derived from an EMBL/GenBank/DDBJ whole genome shotgun (WGS) entry which is preliminary data.</text>
</comment>
<accession>A0A3M6VS67</accession>
<gene>
    <name evidence="1" type="ORF">DD238_004667</name>
</gene>
<organism evidence="1 2">
    <name type="scientific">Peronospora effusa</name>
    <dbReference type="NCBI Taxonomy" id="542832"/>
    <lineage>
        <taxon>Eukaryota</taxon>
        <taxon>Sar</taxon>
        <taxon>Stramenopiles</taxon>
        <taxon>Oomycota</taxon>
        <taxon>Peronosporomycetes</taxon>
        <taxon>Peronosporales</taxon>
        <taxon>Peronosporaceae</taxon>
        <taxon>Peronospora</taxon>
    </lineage>
</organism>
<protein>
    <submittedName>
        <fullName evidence="1">Uncharacterized protein</fullName>
    </submittedName>
</protein>